<dbReference type="RefSeq" id="WP_163958747.1">
    <property type="nucleotide sequence ID" value="NZ_BAAAES010000007.1"/>
</dbReference>
<evidence type="ECO:0000256" key="1">
    <source>
        <dbReference type="SAM" id="SignalP"/>
    </source>
</evidence>
<dbReference type="Pfam" id="PF13432">
    <property type="entry name" value="TPR_16"/>
    <property type="match status" value="1"/>
</dbReference>
<evidence type="ECO:0008006" key="4">
    <source>
        <dbReference type="Google" id="ProtNLM"/>
    </source>
</evidence>
<keyword evidence="1" id="KW-0732">Signal</keyword>
<name>A0ABP3SWP7_9SPHN</name>
<organism evidence="2 3">
    <name type="scientific">Sphingomonas insulae</name>
    <dbReference type="NCBI Taxonomy" id="424800"/>
    <lineage>
        <taxon>Bacteria</taxon>
        <taxon>Pseudomonadati</taxon>
        <taxon>Pseudomonadota</taxon>
        <taxon>Alphaproteobacteria</taxon>
        <taxon>Sphingomonadales</taxon>
        <taxon>Sphingomonadaceae</taxon>
        <taxon>Sphingomonas</taxon>
    </lineage>
</organism>
<dbReference type="Gene3D" id="1.25.40.10">
    <property type="entry name" value="Tetratricopeptide repeat domain"/>
    <property type="match status" value="1"/>
</dbReference>
<dbReference type="SUPFAM" id="SSF48452">
    <property type="entry name" value="TPR-like"/>
    <property type="match status" value="1"/>
</dbReference>
<feature type="chain" id="PRO_5045634632" description="Tetratricopeptide repeat protein" evidence="1">
    <location>
        <begin position="29"/>
        <end position="440"/>
    </location>
</feature>
<reference evidence="3" key="1">
    <citation type="journal article" date="2019" name="Int. J. Syst. Evol. Microbiol.">
        <title>The Global Catalogue of Microorganisms (GCM) 10K type strain sequencing project: providing services to taxonomists for standard genome sequencing and annotation.</title>
        <authorList>
            <consortium name="The Broad Institute Genomics Platform"/>
            <consortium name="The Broad Institute Genome Sequencing Center for Infectious Disease"/>
            <person name="Wu L."/>
            <person name="Ma J."/>
        </authorList>
    </citation>
    <scope>NUCLEOTIDE SEQUENCE [LARGE SCALE GENOMIC DNA]</scope>
    <source>
        <strain evidence="3">JCM 14603</strain>
    </source>
</reference>
<comment type="caution">
    <text evidence="2">The sequence shown here is derived from an EMBL/GenBank/DDBJ whole genome shotgun (WGS) entry which is preliminary data.</text>
</comment>
<sequence length="440" mass="46105">MKTLSKLALAAVLAAGVSGLAIVAPAAAKDKKEEQAAPGFKLSKPVQAIAFQAQDAIKQRNPAVAEPLVVQIEAAATTDDDKYIAAALRYDLENTKLAMAQTANPKAPIDETVLAKPLDALLAAKSTPAADRGKYLFRRGQLAYNSGQYPVATQYFNQAKTAGYSSPDFDLQLAKVKVQAGDTAGGLADLDRYITAQKAAGQPVPESYYRFGIATANGKKMAPETLAWMQKYVAAYPNAKVWRDVILQYAFAQNSLAAPDKAQNVDLYRLMRAVGAMPDQAMYEDYAKSVYDRGNPYEAAAVLKEGMASGKIPASSTFSKGLLTAANTAIKAEGSLATSEKQAMAAKDGKIAASTGDAYLGQNNYAKAVELYRTALTKGGVDANEVNTRLGIALARSGDKAGAQAAFGAVTGNPRAGIAALWTTWTQVGSSPASTAAPAA</sequence>
<proteinExistence type="predicted"/>
<keyword evidence="3" id="KW-1185">Reference proteome</keyword>
<evidence type="ECO:0000313" key="3">
    <source>
        <dbReference type="Proteomes" id="UP001500238"/>
    </source>
</evidence>
<protein>
    <recommendedName>
        <fullName evidence="4">Tetratricopeptide repeat protein</fullName>
    </recommendedName>
</protein>
<evidence type="ECO:0000313" key="2">
    <source>
        <dbReference type="EMBL" id="GAA0663596.1"/>
    </source>
</evidence>
<accession>A0ABP3SWP7</accession>
<dbReference type="EMBL" id="BAAAES010000007">
    <property type="protein sequence ID" value="GAA0663596.1"/>
    <property type="molecule type" value="Genomic_DNA"/>
</dbReference>
<dbReference type="InterPro" id="IPR011990">
    <property type="entry name" value="TPR-like_helical_dom_sf"/>
</dbReference>
<gene>
    <name evidence="2" type="ORF">GCM10009102_10970</name>
</gene>
<dbReference type="Proteomes" id="UP001500238">
    <property type="component" value="Unassembled WGS sequence"/>
</dbReference>
<feature type="signal peptide" evidence="1">
    <location>
        <begin position="1"/>
        <end position="28"/>
    </location>
</feature>